<dbReference type="Pfam" id="PF01832">
    <property type="entry name" value="Glucosaminidase"/>
    <property type="match status" value="1"/>
</dbReference>
<name>A0A5P6P7B1_9BRAD</name>
<organism evidence="2 3">
    <name type="scientific">Bradyrhizobium betae</name>
    <dbReference type="NCBI Taxonomy" id="244734"/>
    <lineage>
        <taxon>Bacteria</taxon>
        <taxon>Pseudomonadati</taxon>
        <taxon>Pseudomonadota</taxon>
        <taxon>Alphaproteobacteria</taxon>
        <taxon>Hyphomicrobiales</taxon>
        <taxon>Nitrobacteraceae</taxon>
        <taxon>Bradyrhizobium</taxon>
    </lineage>
</organism>
<evidence type="ECO:0000259" key="1">
    <source>
        <dbReference type="Pfam" id="PF01832"/>
    </source>
</evidence>
<feature type="domain" description="Mannosyl-glycoprotein endo-beta-N-acetylglucosamidase-like" evidence="1">
    <location>
        <begin position="68"/>
        <end position="205"/>
    </location>
</feature>
<dbReference type="OrthoDB" id="8452253at2"/>
<dbReference type="InterPro" id="IPR002901">
    <property type="entry name" value="MGlyc_endo_b_GlcNAc-like_dom"/>
</dbReference>
<dbReference type="Gene3D" id="1.10.530.10">
    <property type="match status" value="1"/>
</dbReference>
<dbReference type="GO" id="GO:0004040">
    <property type="term" value="F:amidase activity"/>
    <property type="evidence" value="ECO:0007669"/>
    <property type="project" value="InterPro"/>
</dbReference>
<accession>A0A5P6P7B1</accession>
<dbReference type="AlphaFoldDB" id="A0A5P6P7B1"/>
<dbReference type="Proteomes" id="UP000325641">
    <property type="component" value="Chromosome"/>
</dbReference>
<sequence length="502" mass="53518">MGHFRMLFQSIERTPASLALMAFLSLVGLVLSISTVRAADDSNWGCYDPKPGHPTASERSAFVSRLRPVARSLQDELGVPQGGVLSMAVQESGFGWTRTAINANNLFGWKFRQSAREANLGSWTLACQPADDPGKVYAVFPTWEDSIRFVAGQLARASRYKSATAAARAAIAEGGSDEAVAEAWLKGIQQAGYNPNSGYPSEVMNSGRKAGVFAKSQEVSAVQATAAAASGQGTPVPSEADVEKVLGWFKRDASGRYWIAGADCVPLKSSAWPGYESLPDGAIRACQYTVVSCANLKGTNRASCEHSRTVVGPKSATVVVLEPTVDRMARWIATACAEAGGSRDRCLQAVYSSGVEMSGWQIPIAGLGYEDMETSHYVQVAYAFRDGLTVRADSVCAWKNGYPGGEAPPSPEQNAACSKPGVRPAAVSFQARPARTTRGDLVAYDKKYNEMIPPHQAAFPIPDAAADQWRGVVREALAAAYASDRNVLVSAKAVSLRKSKAF</sequence>
<evidence type="ECO:0000313" key="2">
    <source>
        <dbReference type="EMBL" id="QFI74232.1"/>
    </source>
</evidence>
<gene>
    <name evidence="2" type="ORF">F8237_18605</name>
</gene>
<proteinExistence type="predicted"/>
<dbReference type="EMBL" id="CP044543">
    <property type="protein sequence ID" value="QFI74232.1"/>
    <property type="molecule type" value="Genomic_DNA"/>
</dbReference>
<dbReference type="KEGG" id="bbet:F8237_18605"/>
<protein>
    <recommendedName>
        <fullName evidence="1">Mannosyl-glycoprotein endo-beta-N-acetylglucosamidase-like domain-containing protein</fullName>
    </recommendedName>
</protein>
<reference evidence="3" key="1">
    <citation type="submission" date="2019-10" db="EMBL/GenBank/DDBJ databases">
        <title>Complete Genome Sequence of Bradyrhizobium betae type strain PL7HG1T.</title>
        <authorList>
            <person name="Bromfield E.S.P."/>
            <person name="Cloutier S."/>
        </authorList>
    </citation>
    <scope>NUCLEOTIDE SEQUENCE [LARGE SCALE GENOMIC DNA]</scope>
    <source>
        <strain evidence="3">PL7HG1</strain>
    </source>
</reference>
<evidence type="ECO:0000313" key="3">
    <source>
        <dbReference type="Proteomes" id="UP000325641"/>
    </source>
</evidence>